<dbReference type="GO" id="GO:0051213">
    <property type="term" value="F:dioxygenase activity"/>
    <property type="evidence" value="ECO:0007669"/>
    <property type="project" value="InterPro"/>
</dbReference>
<proteinExistence type="predicted"/>
<dbReference type="Gene3D" id="2.60.120.590">
    <property type="entry name" value="Alpha-ketoglutarate-dependent dioxygenase AlkB-like"/>
    <property type="match status" value="1"/>
</dbReference>
<dbReference type="PANTHER" id="PTHR31212">
    <property type="entry name" value="ALPHA-KETOGLUTARATE-DEPENDENT DIOXYGENASE ALKB HOMOLOG 3"/>
    <property type="match status" value="1"/>
</dbReference>
<gene>
    <name evidence="3" type="ORF">L202_02859</name>
</gene>
<dbReference type="InterPro" id="IPR005123">
    <property type="entry name" value="Oxoglu/Fe-dep_dioxygenase_dom"/>
</dbReference>
<feature type="compositionally biased region" description="Polar residues" evidence="1">
    <location>
        <begin position="103"/>
        <end position="115"/>
    </location>
</feature>
<dbReference type="EMBL" id="AWGJ01000004">
    <property type="protein sequence ID" value="ODN80686.1"/>
    <property type="molecule type" value="Genomic_DNA"/>
</dbReference>
<evidence type="ECO:0000259" key="2">
    <source>
        <dbReference type="PROSITE" id="PS51471"/>
    </source>
</evidence>
<dbReference type="PROSITE" id="PS51471">
    <property type="entry name" value="FE2OG_OXY"/>
    <property type="match status" value="1"/>
</dbReference>
<evidence type="ECO:0000256" key="1">
    <source>
        <dbReference type="SAM" id="MobiDB-lite"/>
    </source>
</evidence>
<dbReference type="AlphaFoldDB" id="A0A1E3HY39"/>
<dbReference type="Pfam" id="PF13532">
    <property type="entry name" value="2OG-FeII_Oxy_2"/>
    <property type="match status" value="1"/>
</dbReference>
<dbReference type="InterPro" id="IPR037151">
    <property type="entry name" value="AlkB-like_sf"/>
</dbReference>
<dbReference type="RefSeq" id="XP_018995252.1">
    <property type="nucleotide sequence ID" value="XM_019136583.1"/>
</dbReference>
<protein>
    <recommendedName>
        <fullName evidence="2">Fe2OG dioxygenase domain-containing protein</fullName>
    </recommendedName>
</protein>
<keyword evidence="4" id="KW-1185">Reference proteome</keyword>
<dbReference type="PANTHER" id="PTHR31212:SF4">
    <property type="entry name" value="ALPHA-KETOGLUTARATE-DEPENDENT DIOXYGENASE ALKB HOMOLOG 3"/>
    <property type="match status" value="1"/>
</dbReference>
<organism evidence="3 4">
    <name type="scientific">Cryptococcus amylolentus CBS 6039</name>
    <dbReference type="NCBI Taxonomy" id="1295533"/>
    <lineage>
        <taxon>Eukaryota</taxon>
        <taxon>Fungi</taxon>
        <taxon>Dikarya</taxon>
        <taxon>Basidiomycota</taxon>
        <taxon>Agaricomycotina</taxon>
        <taxon>Tremellomycetes</taxon>
        <taxon>Tremellales</taxon>
        <taxon>Cryptococcaceae</taxon>
        <taxon>Cryptococcus</taxon>
    </lineage>
</organism>
<evidence type="ECO:0000313" key="3">
    <source>
        <dbReference type="EMBL" id="ODN80686.1"/>
    </source>
</evidence>
<dbReference type="SUPFAM" id="SSF51197">
    <property type="entry name" value="Clavaminate synthase-like"/>
    <property type="match status" value="1"/>
</dbReference>
<reference evidence="3 4" key="1">
    <citation type="submission" date="2016-06" db="EMBL/GenBank/DDBJ databases">
        <title>Evolution of pathogenesis and genome organization in the Tremellales.</title>
        <authorList>
            <person name="Cuomo C."/>
            <person name="Litvintseva A."/>
            <person name="Heitman J."/>
            <person name="Chen Y."/>
            <person name="Sun S."/>
            <person name="Springer D."/>
            <person name="Dromer F."/>
            <person name="Young S."/>
            <person name="Zeng Q."/>
            <person name="Chapman S."/>
            <person name="Gujja S."/>
            <person name="Saif S."/>
            <person name="Birren B."/>
        </authorList>
    </citation>
    <scope>NUCLEOTIDE SEQUENCE [LARGE SCALE GENOMIC DNA]</scope>
    <source>
        <strain evidence="3 4">CBS 6039</strain>
    </source>
</reference>
<dbReference type="InterPro" id="IPR032854">
    <property type="entry name" value="ALKBH3"/>
</dbReference>
<dbReference type="Proteomes" id="UP000094065">
    <property type="component" value="Unassembled WGS sequence"/>
</dbReference>
<dbReference type="STRING" id="1295533.A0A1E3HY39"/>
<evidence type="ECO:0000313" key="4">
    <source>
        <dbReference type="Proteomes" id="UP000094065"/>
    </source>
</evidence>
<comment type="caution">
    <text evidence="3">The sequence shown here is derived from an EMBL/GenBank/DDBJ whole genome shotgun (WGS) entry which is preliminary data.</text>
</comment>
<dbReference type="GO" id="GO:0006307">
    <property type="term" value="P:DNA alkylation repair"/>
    <property type="evidence" value="ECO:0007669"/>
    <property type="project" value="InterPro"/>
</dbReference>
<sequence length="498" mass="54964">MRHGHTSARHSGGIESGDEIDTETKIAMLASLVDPSSFSTDQYLEALASSQGNVASAAEQLLMPRSTTVLGKRKANPTLKGWLGQPTGATVNKGKPNEAVDSTAASKPFKTQASSPKHAKSNDTSPNAFSLLKQASSSTFTSVQPRTQPQGPIFLSSQASIDARSLPLSVFAQPLPPSLASALYLLMMEESEKWDHNRFYIAGKAAKSPHTTSFYARREGGYGNGRYFYSGMEQGPAKSYFPELEEASFLVENIVNEHLQQRQRYPLEWAGRWRANVCGANRYDGAKSSVGWHADQLTYLGPYTTIASLSLGTTRSFRLRETPVSDRAFAVNDKPPRTFELTLSHNSLCLMNAGCQERFKHTVPTQKAIDLYRARFDINQNPIAEHKQAASTSRINITFRFYREDFHPQPGTGPLGPREGTPVCKCGVPTVLRADQKAKARSRQAPRAIRESKHNVIDDDMIFFWQCQSNTQSGEVDGCGFFRILDMKKEGRGPCVVD</sequence>
<feature type="domain" description="Fe2OG dioxygenase" evidence="2">
    <location>
        <begin position="274"/>
        <end position="403"/>
    </location>
</feature>
<name>A0A1E3HY39_9TREE</name>
<dbReference type="GeneID" id="30154168"/>
<dbReference type="InterPro" id="IPR027450">
    <property type="entry name" value="AlkB-like"/>
</dbReference>
<accession>A0A1E3HY39</accession>
<dbReference type="OrthoDB" id="545910at2759"/>
<feature type="region of interest" description="Disordered" evidence="1">
    <location>
        <begin position="68"/>
        <end position="127"/>
    </location>
</feature>